<keyword evidence="3" id="KW-1185">Reference proteome</keyword>
<dbReference type="OrthoDB" id="5117676at2"/>
<dbReference type="Proteomes" id="UP000267128">
    <property type="component" value="Unassembled WGS sequence"/>
</dbReference>
<organism evidence="2 3">
    <name type="scientific">Nocardioides marmoriginsengisoli</name>
    <dbReference type="NCBI Taxonomy" id="661483"/>
    <lineage>
        <taxon>Bacteria</taxon>
        <taxon>Bacillati</taxon>
        <taxon>Actinomycetota</taxon>
        <taxon>Actinomycetes</taxon>
        <taxon>Propionibacteriales</taxon>
        <taxon>Nocardioidaceae</taxon>
        <taxon>Nocardioides</taxon>
    </lineage>
</organism>
<comment type="caution">
    <text evidence="2">The sequence shown here is derived from an EMBL/GenBank/DDBJ whole genome shotgun (WGS) entry which is preliminary data.</text>
</comment>
<reference evidence="2 3" key="1">
    <citation type="submission" date="2018-11" db="EMBL/GenBank/DDBJ databases">
        <authorList>
            <person name="Li F."/>
        </authorList>
    </citation>
    <scope>NUCLEOTIDE SEQUENCE [LARGE SCALE GENOMIC DNA]</scope>
    <source>
        <strain evidence="2 3">Gsoil 097</strain>
    </source>
</reference>
<evidence type="ECO:0000313" key="2">
    <source>
        <dbReference type="EMBL" id="RNL62415.1"/>
    </source>
</evidence>
<dbReference type="EMBL" id="RJSE01000007">
    <property type="protein sequence ID" value="RNL62415.1"/>
    <property type="molecule type" value="Genomic_DNA"/>
</dbReference>
<dbReference type="RefSeq" id="WP_123227711.1">
    <property type="nucleotide sequence ID" value="NZ_RJSE01000007.1"/>
</dbReference>
<dbReference type="AlphaFoldDB" id="A0A3N0CG51"/>
<evidence type="ECO:0000256" key="1">
    <source>
        <dbReference type="SAM" id="Phobius"/>
    </source>
</evidence>
<keyword evidence="1" id="KW-0812">Transmembrane</keyword>
<proteinExistence type="predicted"/>
<sequence>MQIDVTGERAPAPPDWVPVERRFWGMDRATLVPAGLVAVLVAVAMWALPGINRSIEVEDPVRAGDVIRLEGVEFDPAAGWNIDQGLRASEPPVSGSFTKIAQVSSGAFSVTIVSDGFDGTPRQLLAQLQDNNDRLKQTVVIDTGRASTLTNLRGDRGAIARFTSAGTGGLIAAYVFDGTGVEIVVMGPDQGDDDQVESQIATMIRSVRPVTEGATS</sequence>
<gene>
    <name evidence="2" type="ORF">EFK50_11615</name>
</gene>
<keyword evidence="1" id="KW-0472">Membrane</keyword>
<keyword evidence="1" id="KW-1133">Transmembrane helix</keyword>
<evidence type="ECO:0000313" key="3">
    <source>
        <dbReference type="Proteomes" id="UP000267128"/>
    </source>
</evidence>
<protein>
    <submittedName>
        <fullName evidence="2">Uncharacterized protein</fullName>
    </submittedName>
</protein>
<accession>A0A3N0CG51</accession>
<name>A0A3N0CG51_9ACTN</name>
<feature type="transmembrane region" description="Helical" evidence="1">
    <location>
        <begin position="29"/>
        <end position="48"/>
    </location>
</feature>